<comment type="caution">
    <text evidence="2">The sequence shown here is derived from an EMBL/GenBank/DDBJ whole genome shotgun (WGS) entry which is preliminary data.</text>
</comment>
<dbReference type="AlphaFoldDB" id="A0AAD2K2V8"/>
<accession>A0AAD2K2V8</accession>
<evidence type="ECO:0000313" key="2">
    <source>
        <dbReference type="EMBL" id="CAK5274586.1"/>
    </source>
</evidence>
<feature type="compositionally biased region" description="Pro residues" evidence="1">
    <location>
        <begin position="219"/>
        <end position="229"/>
    </location>
</feature>
<evidence type="ECO:0000256" key="1">
    <source>
        <dbReference type="SAM" id="MobiDB-lite"/>
    </source>
</evidence>
<reference evidence="2" key="1">
    <citation type="submission" date="2023-11" db="EMBL/GenBank/DDBJ databases">
        <authorList>
            <person name="De Vega J J."/>
            <person name="De Vega J J."/>
        </authorList>
    </citation>
    <scope>NUCLEOTIDE SEQUENCE</scope>
</reference>
<name>A0AAD2K2V8_9AGAR</name>
<feature type="compositionally biased region" description="Low complexity" evidence="1">
    <location>
        <begin position="126"/>
        <end position="141"/>
    </location>
</feature>
<keyword evidence="3" id="KW-1185">Reference proteome</keyword>
<organism evidence="2 3">
    <name type="scientific">Mycena citricolor</name>
    <dbReference type="NCBI Taxonomy" id="2018698"/>
    <lineage>
        <taxon>Eukaryota</taxon>
        <taxon>Fungi</taxon>
        <taxon>Dikarya</taxon>
        <taxon>Basidiomycota</taxon>
        <taxon>Agaricomycotina</taxon>
        <taxon>Agaricomycetes</taxon>
        <taxon>Agaricomycetidae</taxon>
        <taxon>Agaricales</taxon>
        <taxon>Marasmiineae</taxon>
        <taxon>Mycenaceae</taxon>
        <taxon>Mycena</taxon>
    </lineage>
</organism>
<gene>
    <name evidence="2" type="ORF">MYCIT1_LOCUS21829</name>
</gene>
<sequence length="631" mass="68301">MFGAPSKSAQTKSAHITSAPRGFSVRVFKTPVISSSFAHTAAAKFDVGYCAPSWYGLSGATSGTTPTTNNNNPHPNPHHPNPALLSSGRPLQRQFSSSGATHAHAFLAADFIYERSVSSRSDLTDTETGSGSVTESSTPTSIVTTESSPFSRDVPVVERSIEGEDPETTPTPQHASVPVPTTRFPSLAQAQSALRSFFDYAAPAISRSASQQQQHSQQIPPPLPVPVPAELPRMMPTSSNGPVQLPNGERMYPPPPSESEVGEAQRLAERNAQEFNSAGSAYYQAGFSLTPTTTPRHAPQIYTSAPSTASSSSTLVEPSRPRPRRDSLSGRYEQMNVRQREAYMSAFARGPMEIPSVVRSDDGDSDPPERTRRNSSSGAMHSSVPVLPSERQRERSSSRSPQQAPARPSSTPPLPRIDTSVHVPRMPPPMPPLAVHTAPAPSPAPSMARTRTPMAGPRGLPAEPQRRRSDGDQPLRAPGPAPMPCAQPDMDGSAAVGSRPTRPGATPLDPQRRRSDGFQNVVPLPQQSQQQQGGPRNVRWTDNLVAPSPVLANQRRKGWFNRRGDQLWTNDGAYKPSPPGQEYPPDLRDYPAYGNGWMNEEGVRIDMGHRHMPKAPLRSALKQRIVNIQHE</sequence>
<feature type="compositionally biased region" description="Basic and acidic residues" evidence="1">
    <location>
        <begin position="359"/>
        <end position="372"/>
    </location>
</feature>
<feature type="region of interest" description="Disordered" evidence="1">
    <location>
        <begin position="122"/>
        <end position="154"/>
    </location>
</feature>
<feature type="compositionally biased region" description="Basic and acidic residues" evidence="1">
    <location>
        <begin position="464"/>
        <end position="473"/>
    </location>
</feature>
<feature type="compositionally biased region" description="Low complexity" evidence="1">
    <location>
        <begin position="64"/>
        <end position="73"/>
    </location>
</feature>
<feature type="compositionally biased region" description="Low complexity" evidence="1">
    <location>
        <begin position="205"/>
        <end position="218"/>
    </location>
</feature>
<feature type="compositionally biased region" description="Low complexity" evidence="1">
    <location>
        <begin position="398"/>
        <end position="409"/>
    </location>
</feature>
<dbReference type="Proteomes" id="UP001295794">
    <property type="component" value="Unassembled WGS sequence"/>
</dbReference>
<feature type="region of interest" description="Disordered" evidence="1">
    <location>
        <begin position="347"/>
        <end position="588"/>
    </location>
</feature>
<evidence type="ECO:0000313" key="3">
    <source>
        <dbReference type="Proteomes" id="UP001295794"/>
    </source>
</evidence>
<feature type="region of interest" description="Disordered" evidence="1">
    <location>
        <begin position="62"/>
        <end position="97"/>
    </location>
</feature>
<protein>
    <submittedName>
        <fullName evidence="2">Uncharacterized protein</fullName>
    </submittedName>
</protein>
<feature type="region of interest" description="Disordered" evidence="1">
    <location>
        <begin position="291"/>
        <end position="334"/>
    </location>
</feature>
<dbReference type="EMBL" id="CAVNYO010000403">
    <property type="protein sequence ID" value="CAK5274586.1"/>
    <property type="molecule type" value="Genomic_DNA"/>
</dbReference>
<feature type="region of interest" description="Disordered" evidence="1">
    <location>
        <begin position="205"/>
        <end position="265"/>
    </location>
</feature>
<proteinExistence type="predicted"/>
<feature type="compositionally biased region" description="Low complexity" evidence="1">
    <location>
        <begin position="303"/>
        <end position="314"/>
    </location>
</feature>